<keyword evidence="1" id="KW-0238">DNA-binding</keyword>
<evidence type="ECO:0000256" key="1">
    <source>
        <dbReference type="ARBA" id="ARBA00023125"/>
    </source>
</evidence>
<dbReference type="Proteomes" id="UP000319792">
    <property type="component" value="Unassembled WGS sequence"/>
</dbReference>
<proteinExistence type="predicted"/>
<comment type="caution">
    <text evidence="4">The sequence shown here is derived from an EMBL/GenBank/DDBJ whole genome shotgun (WGS) entry which is preliminary data.</text>
</comment>
<keyword evidence="2" id="KW-0233">DNA recombination</keyword>
<keyword evidence="5" id="KW-1185">Reference proteome</keyword>
<dbReference type="PROSITE" id="PS51737">
    <property type="entry name" value="RECOMBINASE_DNA_BIND"/>
    <property type="match status" value="1"/>
</dbReference>
<dbReference type="AlphaFoldDB" id="A0A5C5RQM3"/>
<evidence type="ECO:0000256" key="2">
    <source>
        <dbReference type="ARBA" id="ARBA00023172"/>
    </source>
</evidence>
<dbReference type="InterPro" id="IPR050639">
    <property type="entry name" value="SSR_resolvase"/>
</dbReference>
<dbReference type="PANTHER" id="PTHR30461:SF2">
    <property type="entry name" value="SERINE RECOMBINASE PINE-RELATED"/>
    <property type="match status" value="1"/>
</dbReference>
<accession>A0A5C5RQM3</accession>
<dbReference type="PANTHER" id="PTHR30461">
    <property type="entry name" value="DNA-INVERTASE FROM LAMBDOID PROPHAGE"/>
    <property type="match status" value="1"/>
</dbReference>
<name>A0A5C5RQM3_9ACTN</name>
<gene>
    <name evidence="4" type="ORF">FK268_12505</name>
</gene>
<reference evidence="4 5" key="2">
    <citation type="submission" date="2019-08" db="EMBL/GenBank/DDBJ databases">
        <title>Tsukamurella conjunctivitidis sp. nov., Tsukamurella assacharolytica sp. nov. and Tsukamurella sputae sp. nov. isolated from patients with conjunctivitis, bacteraemia (lymphoma) and respiratory infection (sputum) in Hong Kong.</title>
        <authorList>
            <person name="Fok K.M.N."/>
            <person name="Fong J.Y.H."/>
        </authorList>
    </citation>
    <scope>NUCLEOTIDE SEQUENCE [LARGE SCALE GENOMIC DNA]</scope>
    <source>
        <strain evidence="4 5">HKU70</strain>
    </source>
</reference>
<dbReference type="Gene3D" id="3.90.1750.20">
    <property type="entry name" value="Putative Large Serine Recombinase, Chain B, Domain 2"/>
    <property type="match status" value="1"/>
</dbReference>
<protein>
    <recommendedName>
        <fullName evidence="3">Recombinase domain-containing protein</fullName>
    </recommendedName>
</protein>
<dbReference type="EMBL" id="VIGV01000003">
    <property type="protein sequence ID" value="TWS24405.1"/>
    <property type="molecule type" value="Genomic_DNA"/>
</dbReference>
<dbReference type="GO" id="GO:0003677">
    <property type="term" value="F:DNA binding"/>
    <property type="evidence" value="ECO:0007669"/>
    <property type="project" value="UniProtKB-KW"/>
</dbReference>
<sequence length="320" mass="35765">MRAWGTVQRMAQRAFGYTVDYETLPEEVEALHTMRKQLVAGLTFADIADNLNSSGVRPTRGGTWRDGTVNRLLKSPRFIGMRARQADGELVPGPHPAIFTREEWDEMQAAMATPERQRYAPTNPSRHKALLTGGLLRCGLCGSSMQVTYQGEGRQPTYRCPPKDGGCGKVKVSQPMVDADIEELIMLRLASPELMTPVFSRARRETAAKAERKMGELEDRLAELGREYAAGTVDIATVKSATKDVRARIAELKKAAGRDDILGSLPEPRLSSVADWWTKANIDQRRAATRVFIDRIDVAPTRQGRRTTSMDRLTIHWRED</sequence>
<dbReference type="InterPro" id="IPR038109">
    <property type="entry name" value="DNA_bind_recomb_sf"/>
</dbReference>
<dbReference type="Pfam" id="PF13408">
    <property type="entry name" value="Zn_ribbon_recom"/>
    <property type="match status" value="1"/>
</dbReference>
<organism evidence="4 5">
    <name type="scientific">Tsukamurella sputi</name>
    <dbReference type="NCBI Taxonomy" id="2591848"/>
    <lineage>
        <taxon>Bacteria</taxon>
        <taxon>Bacillati</taxon>
        <taxon>Actinomycetota</taxon>
        <taxon>Actinomycetes</taxon>
        <taxon>Mycobacteriales</taxon>
        <taxon>Tsukamurellaceae</taxon>
        <taxon>Tsukamurella</taxon>
    </lineage>
</organism>
<dbReference type="InterPro" id="IPR011109">
    <property type="entry name" value="DNA_bind_recombinase_dom"/>
</dbReference>
<evidence type="ECO:0000313" key="5">
    <source>
        <dbReference type="Proteomes" id="UP000319792"/>
    </source>
</evidence>
<evidence type="ECO:0000259" key="3">
    <source>
        <dbReference type="PROSITE" id="PS51737"/>
    </source>
</evidence>
<dbReference type="GO" id="GO:0000150">
    <property type="term" value="F:DNA strand exchange activity"/>
    <property type="evidence" value="ECO:0007669"/>
    <property type="project" value="InterPro"/>
</dbReference>
<dbReference type="InterPro" id="IPR025827">
    <property type="entry name" value="Zn_ribbon_recom_dom"/>
</dbReference>
<evidence type="ECO:0000313" key="4">
    <source>
        <dbReference type="EMBL" id="TWS24405.1"/>
    </source>
</evidence>
<feature type="domain" description="Recombinase" evidence="3">
    <location>
        <begin position="3"/>
        <end position="117"/>
    </location>
</feature>
<reference evidence="4 5" key="1">
    <citation type="submission" date="2019-06" db="EMBL/GenBank/DDBJ databases">
        <authorList>
            <person name="Teng J.L.L."/>
            <person name="Lee H.H."/>
            <person name="Lau S.K.P."/>
            <person name="Woo P.C.Y."/>
        </authorList>
    </citation>
    <scope>NUCLEOTIDE SEQUENCE [LARGE SCALE GENOMIC DNA]</scope>
    <source>
        <strain evidence="4 5">HKU70</strain>
    </source>
</reference>
<dbReference type="Pfam" id="PF07508">
    <property type="entry name" value="Recombinase"/>
    <property type="match status" value="1"/>
</dbReference>